<dbReference type="EMBL" id="JADNYJ010000043">
    <property type="protein sequence ID" value="KAF8901222.1"/>
    <property type="molecule type" value="Genomic_DNA"/>
</dbReference>
<name>A0A9P5NPK3_GYMJU</name>
<keyword evidence="2" id="KW-1185">Reference proteome</keyword>
<gene>
    <name evidence="1" type="ORF">CPB84DRAFT_1846974</name>
</gene>
<comment type="caution">
    <text evidence="1">The sequence shown here is derived from an EMBL/GenBank/DDBJ whole genome shotgun (WGS) entry which is preliminary data.</text>
</comment>
<organism evidence="1 2">
    <name type="scientific">Gymnopilus junonius</name>
    <name type="common">Spectacular rustgill mushroom</name>
    <name type="synonym">Gymnopilus spectabilis subsp. junonius</name>
    <dbReference type="NCBI Taxonomy" id="109634"/>
    <lineage>
        <taxon>Eukaryota</taxon>
        <taxon>Fungi</taxon>
        <taxon>Dikarya</taxon>
        <taxon>Basidiomycota</taxon>
        <taxon>Agaricomycotina</taxon>
        <taxon>Agaricomycetes</taxon>
        <taxon>Agaricomycetidae</taxon>
        <taxon>Agaricales</taxon>
        <taxon>Agaricineae</taxon>
        <taxon>Hymenogastraceae</taxon>
        <taxon>Gymnopilus</taxon>
    </lineage>
</organism>
<evidence type="ECO:0000313" key="1">
    <source>
        <dbReference type="EMBL" id="KAF8901222.1"/>
    </source>
</evidence>
<reference evidence="1" key="1">
    <citation type="submission" date="2020-11" db="EMBL/GenBank/DDBJ databases">
        <authorList>
            <consortium name="DOE Joint Genome Institute"/>
            <person name="Ahrendt S."/>
            <person name="Riley R."/>
            <person name="Andreopoulos W."/>
            <person name="LaButti K."/>
            <person name="Pangilinan J."/>
            <person name="Ruiz-duenas F.J."/>
            <person name="Barrasa J.M."/>
            <person name="Sanchez-Garcia M."/>
            <person name="Camarero S."/>
            <person name="Miyauchi S."/>
            <person name="Serrano A."/>
            <person name="Linde D."/>
            <person name="Babiker R."/>
            <person name="Drula E."/>
            <person name="Ayuso-Fernandez I."/>
            <person name="Pacheco R."/>
            <person name="Padilla G."/>
            <person name="Ferreira P."/>
            <person name="Barriuso J."/>
            <person name="Kellner H."/>
            <person name="Castanera R."/>
            <person name="Alfaro M."/>
            <person name="Ramirez L."/>
            <person name="Pisabarro A.G."/>
            <person name="Kuo A."/>
            <person name="Tritt A."/>
            <person name="Lipzen A."/>
            <person name="He G."/>
            <person name="Yan M."/>
            <person name="Ng V."/>
            <person name="Cullen D."/>
            <person name="Martin F."/>
            <person name="Rosso M.-N."/>
            <person name="Henrissat B."/>
            <person name="Hibbett D."/>
            <person name="Martinez A.T."/>
            <person name="Grigoriev I.V."/>
        </authorList>
    </citation>
    <scope>NUCLEOTIDE SEQUENCE</scope>
    <source>
        <strain evidence="1">AH 44721</strain>
    </source>
</reference>
<evidence type="ECO:0000313" key="2">
    <source>
        <dbReference type="Proteomes" id="UP000724874"/>
    </source>
</evidence>
<sequence length="214" mass="24597">MASLLSRSSVLSPIEEFVLGSPSKLFLRLFDRFEPAELLMLAKTNKALRRAVRLYTLKRWNIREFFKRHFQDIEAALDLLDVENAVVFGPSVCEFFYRTRAPFCSIDICIHVQSVSKFANFLAGEGYVNANNYGLSSSLVEAIERKLVRLREEKLKSSGDRNSNPDAALHISDGPSFDVLDWSSGTTRPESFLRISEPEVWRQWSDMRLSQYFE</sequence>
<dbReference type="Proteomes" id="UP000724874">
    <property type="component" value="Unassembled WGS sequence"/>
</dbReference>
<dbReference type="AlphaFoldDB" id="A0A9P5NPK3"/>
<evidence type="ECO:0008006" key="3">
    <source>
        <dbReference type="Google" id="ProtNLM"/>
    </source>
</evidence>
<protein>
    <recommendedName>
        <fullName evidence="3">F-box domain-containing protein</fullName>
    </recommendedName>
</protein>
<proteinExistence type="predicted"/>
<dbReference type="OrthoDB" id="3046414at2759"/>
<accession>A0A9P5NPK3</accession>